<organism evidence="1 2">
    <name type="scientific">Coemansia brasiliensis</name>
    <dbReference type="NCBI Taxonomy" id="2650707"/>
    <lineage>
        <taxon>Eukaryota</taxon>
        <taxon>Fungi</taxon>
        <taxon>Fungi incertae sedis</taxon>
        <taxon>Zoopagomycota</taxon>
        <taxon>Kickxellomycotina</taxon>
        <taxon>Kickxellomycetes</taxon>
        <taxon>Kickxellales</taxon>
        <taxon>Kickxellaceae</taxon>
        <taxon>Coemansia</taxon>
    </lineage>
</organism>
<dbReference type="Proteomes" id="UP001139887">
    <property type="component" value="Unassembled WGS sequence"/>
</dbReference>
<sequence>IVRALGEPIACNSEPEDPRQLYETLEMGAHWILAYSLHKLSRIQSIELVFTSAMASGKLRDAGLSLIAQPLISFVSALAQSRWIQGIVGYVPNAEGTGYYTVLEIYRANIEPQISDAQVTLPVKRAVLRALMTLCEREDPFENGFSAMTTAEVAHRLHRTLRQFCFAPGLTSVYELSTILNSLLLFANSALRESEASTDAFAMAAGGVRMIQSTANASSGHSRATSQDPDGILEQQVQFVTNASAYLVSCVQNALFTWDISDQKRACLAKALGTLAPDVVLQIVEACSQTLFALHMDKICNLDENTYTESTKDSKEDEADSSTVMPVDGQVAHLVKLGANPAHASDMAEAFIENFVSFTKEQGDDDDFAPEDAQAAFKRGLALAQFIGKLVDALGQLPDIKQQQQEFKDNGLLQSLRAFA</sequence>
<accession>A0A9W8I100</accession>
<comment type="caution">
    <text evidence="1">The sequence shown here is derived from an EMBL/GenBank/DDBJ whole genome shotgun (WGS) entry which is preliminary data.</text>
</comment>
<name>A0A9W8I100_9FUNG</name>
<dbReference type="AlphaFoldDB" id="A0A9W8I100"/>
<dbReference type="OrthoDB" id="20828at2759"/>
<feature type="non-terminal residue" evidence="1">
    <location>
        <position position="420"/>
    </location>
</feature>
<gene>
    <name evidence="1" type="ORF">IWW36_005760</name>
</gene>
<proteinExistence type="predicted"/>
<evidence type="ECO:0000313" key="1">
    <source>
        <dbReference type="EMBL" id="KAJ2842857.1"/>
    </source>
</evidence>
<evidence type="ECO:0000313" key="2">
    <source>
        <dbReference type="Proteomes" id="UP001139887"/>
    </source>
</evidence>
<protein>
    <submittedName>
        <fullName evidence="1">Uncharacterized protein</fullName>
    </submittedName>
</protein>
<reference evidence="1" key="1">
    <citation type="submission" date="2022-07" db="EMBL/GenBank/DDBJ databases">
        <title>Phylogenomic reconstructions and comparative analyses of Kickxellomycotina fungi.</title>
        <authorList>
            <person name="Reynolds N.K."/>
            <person name="Stajich J.E."/>
            <person name="Barry K."/>
            <person name="Grigoriev I.V."/>
            <person name="Crous P."/>
            <person name="Smith M.E."/>
        </authorList>
    </citation>
    <scope>NUCLEOTIDE SEQUENCE</scope>
    <source>
        <strain evidence="1">NRRL 1566</strain>
    </source>
</reference>
<feature type="non-terminal residue" evidence="1">
    <location>
        <position position="1"/>
    </location>
</feature>
<keyword evidence="2" id="KW-1185">Reference proteome</keyword>
<dbReference type="EMBL" id="JANBUW010001610">
    <property type="protein sequence ID" value="KAJ2842857.1"/>
    <property type="molecule type" value="Genomic_DNA"/>
</dbReference>